<dbReference type="Proteomes" id="UP000009080">
    <property type="component" value="Chromosome"/>
</dbReference>
<reference evidence="1 2" key="1">
    <citation type="journal article" date="2009" name="PLoS ONE">
        <title>The complete genome of Teredinibacter turnerae T7901: an intracellular endosymbiont of marine wood-boring bivalves (shipworms).</title>
        <authorList>
            <person name="Yang J.C."/>
            <person name="Madupu R."/>
            <person name="Durkin A.S."/>
            <person name="Ekborg N.A."/>
            <person name="Pedamallu C.S."/>
            <person name="Hostetler J.B."/>
            <person name="Radune D."/>
            <person name="Toms B.S."/>
            <person name="Henrissat B."/>
            <person name="Coutinho P.M."/>
            <person name="Schwarz S."/>
            <person name="Field L."/>
            <person name="Trindade-Silva A.E."/>
            <person name="Soares C.A.G."/>
            <person name="Elshahawi S."/>
            <person name="Hanora A."/>
            <person name="Schmidt E.W."/>
            <person name="Haygood M.G."/>
            <person name="Posfai J."/>
            <person name="Benner J."/>
            <person name="Madinger C."/>
            <person name="Nove J."/>
            <person name="Anton B."/>
            <person name="Chaudhary K."/>
            <person name="Foster J."/>
            <person name="Holman A."/>
            <person name="Kumar S."/>
            <person name="Lessard P.A."/>
            <person name="Luyten Y.A."/>
            <person name="Slatko B."/>
            <person name="Wood N."/>
            <person name="Wu B."/>
            <person name="Teplitski M."/>
            <person name="Mougous J.D."/>
            <person name="Ward N."/>
            <person name="Eisen J.A."/>
            <person name="Badger J.H."/>
            <person name="Distel D.L."/>
        </authorList>
    </citation>
    <scope>NUCLEOTIDE SEQUENCE [LARGE SCALE GENOMIC DNA]</scope>
    <source>
        <strain evidence="2">ATCC 39867 / T7901</strain>
    </source>
</reference>
<protein>
    <submittedName>
        <fullName evidence="1">Uncharacterized protein</fullName>
    </submittedName>
</protein>
<keyword evidence="2" id="KW-1185">Reference proteome</keyword>
<accession>C5BIQ7</accession>
<evidence type="ECO:0000313" key="1">
    <source>
        <dbReference type="EMBL" id="ACR10893.1"/>
    </source>
</evidence>
<sequence length="116" mass="12635">MMITGGDFWFRLIVIISVWLLPAISSADEWDGVQREKIARFEVAGGENFGFRVFLSGVTDMCSSSGGANWAYINASDSNYDVFVAVLLASRAMDSAVTLYTKRDSSGFCHIGYLGG</sequence>
<proteinExistence type="predicted"/>
<evidence type="ECO:0000313" key="2">
    <source>
        <dbReference type="Proteomes" id="UP000009080"/>
    </source>
</evidence>
<dbReference type="KEGG" id="ttu:TERTU_2030"/>
<dbReference type="AlphaFoldDB" id="C5BIQ7"/>
<organism evidence="1 2">
    <name type="scientific">Teredinibacter turnerae (strain ATCC 39867 / T7901)</name>
    <dbReference type="NCBI Taxonomy" id="377629"/>
    <lineage>
        <taxon>Bacteria</taxon>
        <taxon>Pseudomonadati</taxon>
        <taxon>Pseudomonadota</taxon>
        <taxon>Gammaproteobacteria</taxon>
        <taxon>Cellvibrionales</taxon>
        <taxon>Cellvibrionaceae</taxon>
        <taxon>Teredinibacter</taxon>
    </lineage>
</organism>
<dbReference type="eggNOG" id="ENOG50335XZ">
    <property type="taxonomic scope" value="Bacteria"/>
</dbReference>
<dbReference type="HOGENOM" id="CLU_2095702_0_0_6"/>
<dbReference type="EMBL" id="CP001614">
    <property type="protein sequence ID" value="ACR10893.1"/>
    <property type="molecule type" value="Genomic_DNA"/>
</dbReference>
<name>C5BIQ7_TERTT</name>
<gene>
    <name evidence="1" type="ordered locus">TERTU_2030</name>
</gene>
<dbReference type="STRING" id="377629.TERTU_2030"/>